<name>A0A9X1LTJ0_9MICO</name>
<evidence type="ECO:0000313" key="3">
    <source>
        <dbReference type="Proteomes" id="UP001139354"/>
    </source>
</evidence>
<keyword evidence="1" id="KW-0472">Membrane</keyword>
<evidence type="ECO:0000256" key="1">
    <source>
        <dbReference type="SAM" id="Phobius"/>
    </source>
</evidence>
<feature type="transmembrane region" description="Helical" evidence="1">
    <location>
        <begin position="137"/>
        <end position="156"/>
    </location>
</feature>
<evidence type="ECO:0000313" key="2">
    <source>
        <dbReference type="EMBL" id="MCC2031488.1"/>
    </source>
</evidence>
<feature type="transmembrane region" description="Helical" evidence="1">
    <location>
        <begin position="405"/>
        <end position="424"/>
    </location>
</feature>
<feature type="transmembrane region" description="Helical" evidence="1">
    <location>
        <begin position="267"/>
        <end position="285"/>
    </location>
</feature>
<dbReference type="RefSeq" id="WP_229383368.1">
    <property type="nucleotide sequence ID" value="NZ_JAGTTN010000001.1"/>
</dbReference>
<dbReference type="InterPro" id="IPR047928">
    <property type="entry name" value="Perm_prefix_1"/>
</dbReference>
<protein>
    <recommendedName>
        <fullName evidence="4">DUF4153 domain-containing protein</fullName>
    </recommendedName>
</protein>
<comment type="caution">
    <text evidence="2">The sequence shown here is derived from an EMBL/GenBank/DDBJ whole genome shotgun (WGS) entry which is preliminary data.</text>
</comment>
<dbReference type="AlphaFoldDB" id="A0A9X1LTJ0"/>
<dbReference type="EMBL" id="JAGTTN010000001">
    <property type="protein sequence ID" value="MCC2031488.1"/>
    <property type="molecule type" value="Genomic_DNA"/>
</dbReference>
<feature type="transmembrane region" description="Helical" evidence="1">
    <location>
        <begin position="339"/>
        <end position="359"/>
    </location>
</feature>
<dbReference type="NCBIfam" id="NF038403">
    <property type="entry name" value="perm_prefix_1"/>
    <property type="match status" value="1"/>
</dbReference>
<keyword evidence="1" id="KW-0812">Transmembrane</keyword>
<evidence type="ECO:0008006" key="4">
    <source>
        <dbReference type="Google" id="ProtNLM"/>
    </source>
</evidence>
<sequence>MADGTDPAPAPSADKRVEEQIAAWREYVSRREAIASRDVDELEDHLRGEIDRLEASGLAADEAFLVAVKRLGALDSLSREFAREHSDRLWKQLMFADAPRESRTNALALAVGLAVGSALAVKVPALFGIGFGEDGDFYGRYFALLVLPFLAAYFLVRRRSALTTIGVVAAPFALATLVLTLYPFAPDAATLVLAAIHTVVALWLVTGIAYANGAVRSPRARMDFIRFTGEWFVYFVLIALGGGVLIALTMGVFGAIGLDVSWFVSEWLVPCGIAGAVVIAAWLVEAKQAVIENIAPVLTKLFTPLFTLLLLAFIVAGFVQGNLVDPGDGPEVFGQRDLLIIFDVVLVVVLALLLYALSARDPMAPATWFDRIQLVMVLAALVVDVMVLVAMIGRIAEWGASPNKLASLGLNLILLVNLAGAAWLQLRFSLGRTPFGRLERWQTGYVPVYLAWSAVVVIVFPPLFAYA</sequence>
<gene>
    <name evidence="2" type="ORF">KEC57_04745</name>
</gene>
<dbReference type="Proteomes" id="UP001139354">
    <property type="component" value="Unassembled WGS sequence"/>
</dbReference>
<feature type="transmembrane region" description="Helical" evidence="1">
    <location>
        <begin position="191"/>
        <end position="211"/>
    </location>
</feature>
<reference evidence="2" key="1">
    <citation type="submission" date="2021-04" db="EMBL/GenBank/DDBJ databases">
        <title>Microbacterium tenobrionis sp. nov. and Microbacterium allomyrinae sp. nov., isolated from larvae of Tenobrio molitor and Allomyrina dichotoma, respectively.</title>
        <authorList>
            <person name="Lee S.D."/>
        </authorList>
    </citation>
    <scope>NUCLEOTIDE SEQUENCE</scope>
    <source>
        <strain evidence="2">BWT-G7</strain>
    </source>
</reference>
<feature type="transmembrane region" description="Helical" evidence="1">
    <location>
        <begin position="106"/>
        <end position="131"/>
    </location>
</feature>
<accession>A0A9X1LTJ0</accession>
<proteinExistence type="predicted"/>
<keyword evidence="1" id="KW-1133">Transmembrane helix</keyword>
<organism evidence="2 3">
    <name type="scientific">Microbacterium allomyrinae</name>
    <dbReference type="NCBI Taxonomy" id="2830666"/>
    <lineage>
        <taxon>Bacteria</taxon>
        <taxon>Bacillati</taxon>
        <taxon>Actinomycetota</taxon>
        <taxon>Actinomycetes</taxon>
        <taxon>Micrococcales</taxon>
        <taxon>Microbacteriaceae</taxon>
        <taxon>Microbacterium</taxon>
    </lineage>
</organism>
<feature type="transmembrane region" description="Helical" evidence="1">
    <location>
        <begin position="371"/>
        <end position="393"/>
    </location>
</feature>
<feature type="transmembrane region" description="Helical" evidence="1">
    <location>
        <begin position="297"/>
        <end position="319"/>
    </location>
</feature>
<feature type="transmembrane region" description="Helical" evidence="1">
    <location>
        <begin position="163"/>
        <end position="185"/>
    </location>
</feature>
<keyword evidence="3" id="KW-1185">Reference proteome</keyword>
<feature type="transmembrane region" description="Helical" evidence="1">
    <location>
        <begin position="445"/>
        <end position="466"/>
    </location>
</feature>
<feature type="transmembrane region" description="Helical" evidence="1">
    <location>
        <begin position="231"/>
        <end position="255"/>
    </location>
</feature>